<dbReference type="AlphaFoldDB" id="A0A224YI50"/>
<protein>
    <recommendedName>
        <fullName evidence="3">Evasin</fullName>
    </recommendedName>
</protein>
<evidence type="ECO:0000313" key="2">
    <source>
        <dbReference type="EMBL" id="MAA13644.1"/>
    </source>
</evidence>
<reference evidence="2" key="1">
    <citation type="journal article" date="2017" name="Parasit. Vectors">
        <title>Sialotranscriptomics of Rhipicephalus zambeziensis reveals intricate expression profiles of secretory proteins and suggests tight temporal transcriptional regulation during blood-feeding.</title>
        <authorList>
            <person name="de Castro M.H."/>
            <person name="de Klerk D."/>
            <person name="Pienaar R."/>
            <person name="Rees D.J.G."/>
            <person name="Mans B.J."/>
        </authorList>
    </citation>
    <scope>NUCLEOTIDE SEQUENCE</scope>
    <source>
        <tissue evidence="2">Salivary glands</tissue>
    </source>
</reference>
<feature type="signal peptide" evidence="1">
    <location>
        <begin position="1"/>
        <end position="25"/>
    </location>
</feature>
<name>A0A224YI50_9ACAR</name>
<accession>A0A224YI50</accession>
<evidence type="ECO:0000256" key="1">
    <source>
        <dbReference type="SAM" id="SignalP"/>
    </source>
</evidence>
<dbReference type="EMBL" id="GFPF01002498">
    <property type="protein sequence ID" value="MAA13644.1"/>
    <property type="molecule type" value="Transcribed_RNA"/>
</dbReference>
<keyword evidence="1" id="KW-0732">Signal</keyword>
<sequence>MDSYKGMLVLVLIVFLSMFMRIAESENVNNEDDDITECPGSCGKFNNYRCTGNCTCVYVGNNENGTCYDFSGLDGDYGSDETAPAA</sequence>
<evidence type="ECO:0008006" key="3">
    <source>
        <dbReference type="Google" id="ProtNLM"/>
    </source>
</evidence>
<organism evidence="2">
    <name type="scientific">Rhipicephalus zambeziensis</name>
    <dbReference type="NCBI Taxonomy" id="60191"/>
    <lineage>
        <taxon>Eukaryota</taxon>
        <taxon>Metazoa</taxon>
        <taxon>Ecdysozoa</taxon>
        <taxon>Arthropoda</taxon>
        <taxon>Chelicerata</taxon>
        <taxon>Arachnida</taxon>
        <taxon>Acari</taxon>
        <taxon>Parasitiformes</taxon>
        <taxon>Ixodida</taxon>
        <taxon>Ixodoidea</taxon>
        <taxon>Ixodidae</taxon>
        <taxon>Rhipicephalinae</taxon>
        <taxon>Rhipicephalus</taxon>
        <taxon>Rhipicephalus</taxon>
    </lineage>
</organism>
<proteinExistence type="predicted"/>
<feature type="chain" id="PRO_5012872368" description="Evasin" evidence="1">
    <location>
        <begin position="26"/>
        <end position="86"/>
    </location>
</feature>